<dbReference type="OrthoDB" id="9789811at2"/>
<evidence type="ECO:0000256" key="1">
    <source>
        <dbReference type="ARBA" id="ARBA00009054"/>
    </source>
</evidence>
<gene>
    <name evidence="4 7" type="primary">grpE</name>
    <name evidence="7" type="ORF">E3E12_04975</name>
</gene>
<dbReference type="KEGG" id="swf:E3E12_04975"/>
<comment type="subcellular location">
    <subcellularLocation>
        <location evidence="4">Cytoplasm</location>
    </subcellularLocation>
</comment>
<dbReference type="PANTHER" id="PTHR21237">
    <property type="entry name" value="GRPE PROTEIN"/>
    <property type="match status" value="1"/>
</dbReference>
<dbReference type="Gene3D" id="3.90.20.20">
    <property type="match status" value="1"/>
</dbReference>
<dbReference type="SUPFAM" id="SSF51064">
    <property type="entry name" value="Head domain of nucleotide exchange factor GrpE"/>
    <property type="match status" value="1"/>
</dbReference>
<dbReference type="InterPro" id="IPR009012">
    <property type="entry name" value="GrpE_head"/>
</dbReference>
<dbReference type="EMBL" id="CP038231">
    <property type="protein sequence ID" value="QDH14396.1"/>
    <property type="molecule type" value="Genomic_DNA"/>
</dbReference>
<dbReference type="GO" id="GO:0006457">
    <property type="term" value="P:protein folding"/>
    <property type="evidence" value="ECO:0007669"/>
    <property type="project" value="InterPro"/>
</dbReference>
<evidence type="ECO:0000313" key="7">
    <source>
        <dbReference type="EMBL" id="QDH14396.1"/>
    </source>
</evidence>
<comment type="similarity">
    <text evidence="1 4 5">Belongs to the GrpE family.</text>
</comment>
<dbReference type="Gene3D" id="2.30.22.10">
    <property type="entry name" value="Head domain of nucleotide exchange factor GrpE"/>
    <property type="match status" value="1"/>
</dbReference>
<keyword evidence="8" id="KW-1185">Reference proteome</keyword>
<feature type="compositionally biased region" description="Low complexity" evidence="6">
    <location>
        <begin position="1"/>
        <end position="17"/>
    </location>
</feature>
<comment type="function">
    <text evidence="4">Participates actively in the response to hyperosmotic and heat shock by preventing the aggregation of stress-denatured proteins, in association with DnaK and GrpE. It is the nucleotide exchange factor for DnaK and may function as a thermosensor. Unfolded proteins bind initially to DnaJ; upon interaction with the DnaJ-bound protein, DnaK hydrolyzes its bound ATP, resulting in the formation of a stable complex. GrpE releases ADP from DnaK; ATP binding to DnaK triggers the release of the substrate protein, thus completing the reaction cycle. Several rounds of ATP-dependent interactions between DnaJ, DnaK and GrpE are required for fully efficient folding.</text>
</comment>
<proteinExistence type="inferred from homology"/>
<dbReference type="InterPro" id="IPR000740">
    <property type="entry name" value="GrpE"/>
</dbReference>
<name>A0A4Y6UD35_9PROT</name>
<evidence type="ECO:0000313" key="8">
    <source>
        <dbReference type="Proteomes" id="UP000318709"/>
    </source>
</evidence>
<evidence type="ECO:0000256" key="3">
    <source>
        <dbReference type="ARBA" id="ARBA00023186"/>
    </source>
</evidence>
<dbReference type="Pfam" id="PF01025">
    <property type="entry name" value="GrpE"/>
    <property type="match status" value="1"/>
</dbReference>
<protein>
    <recommendedName>
        <fullName evidence="4">Protein GrpE</fullName>
    </recommendedName>
    <alternativeName>
        <fullName evidence="4">HSP-70 cofactor</fullName>
    </alternativeName>
</protein>
<keyword evidence="3 4" id="KW-0143">Chaperone</keyword>
<evidence type="ECO:0000256" key="4">
    <source>
        <dbReference type="HAMAP-Rule" id="MF_01151"/>
    </source>
</evidence>
<keyword evidence="4" id="KW-0963">Cytoplasm</keyword>
<organism evidence="7 8">
    <name type="scientific">Formicincola oecophyllae</name>
    <dbReference type="NCBI Taxonomy" id="2558361"/>
    <lineage>
        <taxon>Bacteria</taxon>
        <taxon>Pseudomonadati</taxon>
        <taxon>Pseudomonadota</taxon>
        <taxon>Alphaproteobacteria</taxon>
        <taxon>Acetobacterales</taxon>
        <taxon>Acetobacteraceae</taxon>
        <taxon>Formicincola</taxon>
    </lineage>
</organism>
<dbReference type="CDD" id="cd00446">
    <property type="entry name" value="GrpE"/>
    <property type="match status" value="1"/>
</dbReference>
<dbReference type="GO" id="GO:0042803">
    <property type="term" value="F:protein homodimerization activity"/>
    <property type="evidence" value="ECO:0007669"/>
    <property type="project" value="InterPro"/>
</dbReference>
<evidence type="ECO:0000256" key="2">
    <source>
        <dbReference type="ARBA" id="ARBA00023016"/>
    </source>
</evidence>
<comment type="subunit">
    <text evidence="4">Homodimer.</text>
</comment>
<sequence length="192" mass="20653">MAAAQAAQEAQNAAEGEAAGKAEDGGDRLQALEAEVASLKDRWMRSEAEMQNVRNRAAREVSDARQFALQKFAGDIVEVAHSLQLGLAHIPPAHEGEDPAIGKLREGFESTERALLNILKRHGITRIEAEGQPFDPAIHEAMQEVPSDQHAPGHVVQAWTPAWMLNGRLLKPAKVIVANDASTGQPPAPKAD</sequence>
<reference evidence="7 8" key="1">
    <citation type="submission" date="2019-03" db="EMBL/GenBank/DDBJ databases">
        <title>The complete genome sequence of Swingsia_sp. F3b2 LMG30590(T).</title>
        <authorList>
            <person name="Chua K.-O."/>
            <person name="Chan K.-G."/>
            <person name="See-Too W.-S."/>
        </authorList>
    </citation>
    <scope>NUCLEOTIDE SEQUENCE [LARGE SCALE GENOMIC DNA]</scope>
    <source>
        <strain evidence="7 8">F3b2</strain>
    </source>
</reference>
<feature type="region of interest" description="Disordered" evidence="6">
    <location>
        <begin position="1"/>
        <end position="27"/>
    </location>
</feature>
<dbReference type="GO" id="GO:0005737">
    <property type="term" value="C:cytoplasm"/>
    <property type="evidence" value="ECO:0007669"/>
    <property type="project" value="UniProtKB-SubCell"/>
</dbReference>
<dbReference type="GO" id="GO:0000774">
    <property type="term" value="F:adenyl-nucleotide exchange factor activity"/>
    <property type="evidence" value="ECO:0007669"/>
    <property type="project" value="InterPro"/>
</dbReference>
<dbReference type="AlphaFoldDB" id="A0A4Y6UD35"/>
<dbReference type="InterPro" id="IPR013805">
    <property type="entry name" value="GrpE_CC"/>
</dbReference>
<evidence type="ECO:0000256" key="6">
    <source>
        <dbReference type="SAM" id="MobiDB-lite"/>
    </source>
</evidence>
<feature type="compositionally biased region" description="Basic and acidic residues" evidence="6">
    <location>
        <begin position="18"/>
        <end position="27"/>
    </location>
</feature>
<dbReference type="GO" id="GO:0051087">
    <property type="term" value="F:protein-folding chaperone binding"/>
    <property type="evidence" value="ECO:0007669"/>
    <property type="project" value="InterPro"/>
</dbReference>
<dbReference type="GO" id="GO:0051082">
    <property type="term" value="F:unfolded protein binding"/>
    <property type="evidence" value="ECO:0007669"/>
    <property type="project" value="TreeGrafter"/>
</dbReference>
<dbReference type="RefSeq" id="WP_141444098.1">
    <property type="nucleotide sequence ID" value="NZ_CP038231.1"/>
</dbReference>
<dbReference type="HAMAP" id="MF_01151">
    <property type="entry name" value="GrpE"/>
    <property type="match status" value="1"/>
</dbReference>
<dbReference type="PANTHER" id="PTHR21237:SF23">
    <property type="entry name" value="GRPE PROTEIN HOMOLOG, MITOCHONDRIAL"/>
    <property type="match status" value="1"/>
</dbReference>
<dbReference type="PRINTS" id="PR00773">
    <property type="entry name" value="GRPEPROTEIN"/>
</dbReference>
<evidence type="ECO:0000256" key="5">
    <source>
        <dbReference type="RuleBase" id="RU004478"/>
    </source>
</evidence>
<dbReference type="Proteomes" id="UP000318709">
    <property type="component" value="Chromosome"/>
</dbReference>
<keyword evidence="2 4" id="KW-0346">Stress response</keyword>
<accession>A0A4Y6UD35</accession>
<dbReference type="SUPFAM" id="SSF58014">
    <property type="entry name" value="Coiled-coil domain of nucleotide exchange factor GrpE"/>
    <property type="match status" value="1"/>
</dbReference>